<name>A0A0C6FK96_9HYPH</name>
<evidence type="ECO:0000313" key="2">
    <source>
        <dbReference type="Proteomes" id="UP000061432"/>
    </source>
</evidence>
<evidence type="ECO:0000313" key="1">
    <source>
        <dbReference type="EMBL" id="BAQ47517.1"/>
    </source>
</evidence>
<dbReference type="KEGG" id="maqu:Maq22A_c22725"/>
<sequence length="117" mass="12886">MAGAEGPHESSRLMPVMLCRAGCAAFDRGKMRGSGRIRRFVATRDRETQEKHKPGRNGLLLDRLKSGRFPELGQYRCPIFPAGLRAPGSQGRWLVACTTAKRDTKRAAIRAVRAHAG</sequence>
<protein>
    <submittedName>
        <fullName evidence="1">Uncharacterized protein</fullName>
    </submittedName>
</protein>
<dbReference type="EMBL" id="AP014704">
    <property type="protein sequence ID" value="BAQ47517.1"/>
    <property type="molecule type" value="Genomic_DNA"/>
</dbReference>
<reference evidence="1 2" key="1">
    <citation type="journal article" date="2015" name="Genome Announc.">
        <title>Complete Genome Sequence of Methylobacterium aquaticum Strain 22A, Isolated from Racomitrium japonicum Moss.</title>
        <authorList>
            <person name="Tani A."/>
            <person name="Ogura Y."/>
            <person name="Hayashi T."/>
            <person name="Kimbara K."/>
        </authorList>
    </citation>
    <scope>NUCLEOTIDE SEQUENCE [LARGE SCALE GENOMIC DNA]</scope>
    <source>
        <strain evidence="1 2">MA-22A</strain>
    </source>
</reference>
<dbReference type="Proteomes" id="UP000061432">
    <property type="component" value="Chromosome"/>
</dbReference>
<accession>A0A0C6FK96</accession>
<dbReference type="PATRIC" id="fig|270351.10.peg.4383"/>
<dbReference type="AlphaFoldDB" id="A0A0C6FK96"/>
<organism evidence="1 2">
    <name type="scientific">Methylobacterium aquaticum</name>
    <dbReference type="NCBI Taxonomy" id="270351"/>
    <lineage>
        <taxon>Bacteria</taxon>
        <taxon>Pseudomonadati</taxon>
        <taxon>Pseudomonadota</taxon>
        <taxon>Alphaproteobacteria</taxon>
        <taxon>Hyphomicrobiales</taxon>
        <taxon>Methylobacteriaceae</taxon>
        <taxon>Methylobacterium</taxon>
    </lineage>
</organism>
<proteinExistence type="predicted"/>
<reference evidence="2" key="2">
    <citation type="submission" date="2015-01" db="EMBL/GenBank/DDBJ databases">
        <title>Complete genome sequence of Methylobacterium aquaticum strain 22A.</title>
        <authorList>
            <person name="Tani A."/>
            <person name="Ogura Y."/>
            <person name="Hayashi T."/>
        </authorList>
    </citation>
    <scope>NUCLEOTIDE SEQUENCE [LARGE SCALE GENOMIC DNA]</scope>
    <source>
        <strain evidence="2">MA-22A</strain>
    </source>
</reference>
<gene>
    <name evidence="1" type="ORF">Maq22A_c22725</name>
</gene>
<dbReference type="STRING" id="270351.Maq22A_c22725"/>